<protein>
    <recommendedName>
        <fullName evidence="4">EamA domain-containing protein</fullName>
    </recommendedName>
</protein>
<proteinExistence type="predicted"/>
<gene>
    <name evidence="2" type="ORF">A2719_00090</name>
</gene>
<feature type="transmembrane region" description="Helical" evidence="1">
    <location>
        <begin position="76"/>
        <end position="96"/>
    </location>
</feature>
<comment type="caution">
    <text evidence="2">The sequence shown here is derived from an EMBL/GenBank/DDBJ whole genome shotgun (WGS) entry which is preliminary data.</text>
</comment>
<dbReference type="STRING" id="1802114.A2719_00090"/>
<feature type="transmembrane region" description="Helical" evidence="1">
    <location>
        <begin position="7"/>
        <end position="29"/>
    </location>
</feature>
<evidence type="ECO:0000313" key="3">
    <source>
        <dbReference type="Proteomes" id="UP000177480"/>
    </source>
</evidence>
<evidence type="ECO:0008006" key="4">
    <source>
        <dbReference type="Google" id="ProtNLM"/>
    </source>
</evidence>
<organism evidence="2 3">
    <name type="scientific">Candidatus Ryanbacteria bacterium RIFCSPHIGHO2_01_FULL_45_22</name>
    <dbReference type="NCBI Taxonomy" id="1802114"/>
    <lineage>
        <taxon>Bacteria</taxon>
        <taxon>Candidatus Ryaniibacteriota</taxon>
    </lineage>
</organism>
<dbReference type="Proteomes" id="UP000177480">
    <property type="component" value="Unassembled WGS sequence"/>
</dbReference>
<feature type="transmembrane region" description="Helical" evidence="1">
    <location>
        <begin position="102"/>
        <end position="121"/>
    </location>
</feature>
<keyword evidence="1" id="KW-0472">Membrane</keyword>
<dbReference type="AlphaFoldDB" id="A0A1G2FXM7"/>
<name>A0A1G2FXM7_9BACT</name>
<dbReference type="EMBL" id="MHNK01000021">
    <property type="protein sequence ID" value="OGZ42834.1"/>
    <property type="molecule type" value="Genomic_DNA"/>
</dbReference>
<evidence type="ECO:0000256" key="1">
    <source>
        <dbReference type="SAM" id="Phobius"/>
    </source>
</evidence>
<evidence type="ECO:0000313" key="2">
    <source>
        <dbReference type="EMBL" id="OGZ42834.1"/>
    </source>
</evidence>
<feature type="transmembrane region" description="Helical" evidence="1">
    <location>
        <begin position="41"/>
        <end position="64"/>
    </location>
</feature>
<reference evidence="2 3" key="1">
    <citation type="journal article" date="2016" name="Nat. Commun.">
        <title>Thousands of microbial genomes shed light on interconnected biogeochemical processes in an aquifer system.</title>
        <authorList>
            <person name="Anantharaman K."/>
            <person name="Brown C.T."/>
            <person name="Hug L.A."/>
            <person name="Sharon I."/>
            <person name="Castelle C.J."/>
            <person name="Probst A.J."/>
            <person name="Thomas B.C."/>
            <person name="Singh A."/>
            <person name="Wilkins M.J."/>
            <person name="Karaoz U."/>
            <person name="Brodie E.L."/>
            <person name="Williams K.H."/>
            <person name="Hubbard S.S."/>
            <person name="Banfield J.F."/>
        </authorList>
    </citation>
    <scope>NUCLEOTIDE SEQUENCE [LARGE SCALE GENOMIC DNA]</scope>
</reference>
<keyword evidence="1" id="KW-1133">Transmembrane helix</keyword>
<accession>A0A1G2FXM7</accession>
<keyword evidence="1" id="KW-0812">Transmembrane</keyword>
<sequence length="125" mass="14139">MSTKQKIRLILFLSLLVTITVLSTCYGGFRSLCGPGVNESFAVFLILFGSAVFVLSFILLFVHEQKFYSWLRFSKYYLPIAAGIIFLSPAVDSSILGFDKEFMTWLLAGIFFITSLGIIIFKRQK</sequence>